<name>A0ABQ9GA26_9NEOP</name>
<accession>A0ABQ9GA26</accession>
<feature type="region of interest" description="Disordered" evidence="1">
    <location>
        <begin position="34"/>
        <end position="53"/>
    </location>
</feature>
<keyword evidence="3" id="KW-1185">Reference proteome</keyword>
<dbReference type="Proteomes" id="UP001159363">
    <property type="component" value="Chromosome 13"/>
</dbReference>
<evidence type="ECO:0000256" key="1">
    <source>
        <dbReference type="SAM" id="MobiDB-lite"/>
    </source>
</evidence>
<sequence>MPDKVASVIVARGASVAERLACSPPTKAIRVQSPFPPPFHSGTAPYSPQSPSSALKTSMLRACSLHSEQHLTTRTLATLLNSILFFERSNRRAAIRRAQLLPTTGVAKHSGGRKLVQAAVKLIDYSPPPGEPGLISGGLLQDLRTWESCLTMPLTGGFSRGSPVFHALVFRCRSILPSITLIGPQDLAVKSRLNLFTHSFVHMGTNRNLHWFIKLKAAITGRYGGANQLPLKPAPLDQKASSLLPPQVRPRREFPRPTLGRRGGGCGRECMRLPAFPLLRVGIRLETATRITLCNPRPYGRRPGLIGVDGFCPRAIDVKHICSEVTFVIGLQFIRTALHASEPIADLQGNTLRIP</sequence>
<protein>
    <submittedName>
        <fullName evidence="2">Uncharacterized protein</fullName>
    </submittedName>
</protein>
<dbReference type="EMBL" id="JARBHB010000014">
    <property type="protein sequence ID" value="KAJ8869118.1"/>
    <property type="molecule type" value="Genomic_DNA"/>
</dbReference>
<reference evidence="2 3" key="1">
    <citation type="submission" date="2023-02" db="EMBL/GenBank/DDBJ databases">
        <title>LHISI_Scaffold_Assembly.</title>
        <authorList>
            <person name="Stuart O.P."/>
            <person name="Cleave R."/>
            <person name="Magrath M.J.L."/>
            <person name="Mikheyev A.S."/>
        </authorList>
    </citation>
    <scope>NUCLEOTIDE SEQUENCE [LARGE SCALE GENOMIC DNA]</scope>
    <source>
        <strain evidence="2">Daus_M_001</strain>
        <tissue evidence="2">Leg muscle</tissue>
    </source>
</reference>
<evidence type="ECO:0000313" key="2">
    <source>
        <dbReference type="EMBL" id="KAJ8869118.1"/>
    </source>
</evidence>
<proteinExistence type="predicted"/>
<gene>
    <name evidence="2" type="ORF">PR048_030685</name>
</gene>
<feature type="compositionally biased region" description="Polar residues" evidence="1">
    <location>
        <begin position="44"/>
        <end position="53"/>
    </location>
</feature>
<organism evidence="2 3">
    <name type="scientific">Dryococelus australis</name>
    <dbReference type="NCBI Taxonomy" id="614101"/>
    <lineage>
        <taxon>Eukaryota</taxon>
        <taxon>Metazoa</taxon>
        <taxon>Ecdysozoa</taxon>
        <taxon>Arthropoda</taxon>
        <taxon>Hexapoda</taxon>
        <taxon>Insecta</taxon>
        <taxon>Pterygota</taxon>
        <taxon>Neoptera</taxon>
        <taxon>Polyneoptera</taxon>
        <taxon>Phasmatodea</taxon>
        <taxon>Verophasmatodea</taxon>
        <taxon>Anareolatae</taxon>
        <taxon>Phasmatidae</taxon>
        <taxon>Eurycanthinae</taxon>
        <taxon>Dryococelus</taxon>
    </lineage>
</organism>
<evidence type="ECO:0000313" key="3">
    <source>
        <dbReference type="Proteomes" id="UP001159363"/>
    </source>
</evidence>
<comment type="caution">
    <text evidence="2">The sequence shown here is derived from an EMBL/GenBank/DDBJ whole genome shotgun (WGS) entry which is preliminary data.</text>
</comment>